<dbReference type="RefSeq" id="WP_165340802.1">
    <property type="nucleotide sequence ID" value="NZ_JAAKZX010000056.1"/>
</dbReference>
<proteinExistence type="predicted"/>
<protein>
    <submittedName>
        <fullName evidence="1">Uncharacterized protein</fullName>
    </submittedName>
</protein>
<name>A0ABX0DU64_9ACTN</name>
<sequence>MDQVDAFARTWLGLRRPAAWREAVEMALLGDWVEELTQGVASDSVLAQLLRRQADIEHRHLQPLWERRVRDKHIVLLGQEIGASLTLEDLLADRQTPETRALHGEPISDSIASVLRGLCDTEAAIALQWAYSGDTWAVAAIAKGMPAAYGARVWRKLKRLGNRYTVRRASANATAAVMS</sequence>
<dbReference type="EMBL" id="JAAKZX010000056">
    <property type="protein sequence ID" value="NGO44210.1"/>
    <property type="molecule type" value="Genomic_DNA"/>
</dbReference>
<dbReference type="Proteomes" id="UP001518140">
    <property type="component" value="Unassembled WGS sequence"/>
</dbReference>
<comment type="caution">
    <text evidence="1">The sequence shown here is derived from an EMBL/GenBank/DDBJ whole genome shotgun (WGS) entry which is preliminary data.</text>
</comment>
<reference evidence="1 2" key="1">
    <citation type="submission" date="2020-02" db="EMBL/GenBank/DDBJ databases">
        <title>Whole-genome analyses of novel actinobacteria.</title>
        <authorList>
            <person name="Sahin N."/>
            <person name="Tokatli A."/>
        </authorList>
    </citation>
    <scope>NUCLEOTIDE SEQUENCE [LARGE SCALE GENOMIC DNA]</scope>
    <source>
        <strain evidence="1 2">YC419</strain>
    </source>
</reference>
<gene>
    <name evidence="1" type="ORF">G6048_19250</name>
</gene>
<organism evidence="1 2">
    <name type="scientific">Streptomyces ureilyticus</name>
    <dbReference type="NCBI Taxonomy" id="1775131"/>
    <lineage>
        <taxon>Bacteria</taxon>
        <taxon>Bacillati</taxon>
        <taxon>Actinomycetota</taxon>
        <taxon>Actinomycetes</taxon>
        <taxon>Kitasatosporales</taxon>
        <taxon>Streptomycetaceae</taxon>
        <taxon>Streptomyces</taxon>
    </lineage>
</organism>
<evidence type="ECO:0000313" key="2">
    <source>
        <dbReference type="Proteomes" id="UP001518140"/>
    </source>
</evidence>
<evidence type="ECO:0000313" key="1">
    <source>
        <dbReference type="EMBL" id="NGO44210.1"/>
    </source>
</evidence>
<keyword evidence="2" id="KW-1185">Reference proteome</keyword>
<accession>A0ABX0DU64</accession>